<dbReference type="SUPFAM" id="SSF159245">
    <property type="entry name" value="AttH-like"/>
    <property type="match status" value="1"/>
</dbReference>
<accession>A0A7I7UK78</accession>
<evidence type="ECO:0000313" key="2">
    <source>
        <dbReference type="EMBL" id="BBY81193.1"/>
    </source>
</evidence>
<organism evidence="2 3">
    <name type="scientific">Mycolicibacterium pulveris</name>
    <name type="common">Mycobacterium pulveris</name>
    <dbReference type="NCBI Taxonomy" id="36813"/>
    <lineage>
        <taxon>Bacteria</taxon>
        <taxon>Bacillati</taxon>
        <taxon>Actinomycetota</taxon>
        <taxon>Actinomycetes</taxon>
        <taxon>Mycobacteriales</taxon>
        <taxon>Mycobacteriaceae</taxon>
        <taxon>Mycolicibacterium</taxon>
    </lineage>
</organism>
<proteinExistence type="predicted"/>
<dbReference type="RefSeq" id="WP_163900416.1">
    <property type="nucleotide sequence ID" value="NZ_AP022599.1"/>
</dbReference>
<dbReference type="Pfam" id="PF23212">
    <property type="entry name" value="DUF7064"/>
    <property type="match status" value="1"/>
</dbReference>
<dbReference type="Proteomes" id="UP000467252">
    <property type="component" value="Chromosome"/>
</dbReference>
<evidence type="ECO:0000259" key="1">
    <source>
        <dbReference type="Pfam" id="PF23212"/>
    </source>
</evidence>
<dbReference type="EMBL" id="AP022599">
    <property type="protein sequence ID" value="BBY81193.1"/>
    <property type="molecule type" value="Genomic_DNA"/>
</dbReference>
<feature type="domain" description="DUF7064" evidence="1">
    <location>
        <begin position="202"/>
        <end position="314"/>
    </location>
</feature>
<dbReference type="InterPro" id="IPR055492">
    <property type="entry name" value="DUF7064"/>
</dbReference>
<dbReference type="AlphaFoldDB" id="A0A7I7UK78"/>
<reference evidence="2 3" key="1">
    <citation type="journal article" date="2019" name="Emerg. Microbes Infect.">
        <title>Comprehensive subspecies identification of 175 nontuberculous mycobacteria species based on 7547 genomic profiles.</title>
        <authorList>
            <person name="Matsumoto Y."/>
            <person name="Kinjo T."/>
            <person name="Motooka D."/>
            <person name="Nabeya D."/>
            <person name="Jung N."/>
            <person name="Uechi K."/>
            <person name="Horii T."/>
            <person name="Iida T."/>
            <person name="Fujita J."/>
            <person name="Nakamura S."/>
        </authorList>
    </citation>
    <scope>NUCLEOTIDE SEQUENCE [LARGE SCALE GENOMIC DNA]</scope>
    <source>
        <strain evidence="2 3">JCM 6370</strain>
    </source>
</reference>
<gene>
    <name evidence="2" type="ORF">MPUL_23510</name>
</gene>
<sequence>MAVHTHPGSTDLLLPLPSAGESWDPHTIHTHYFGFSVPETAIGAFIYVRYMPAFPLTQGGVCVFQGTDNVEHADMAFLDYEMTMPWPTIEDGAITTANGLTIDFTEPGKTAALRYRACENRMSFDLVAEAVTPLLARGHVMPGEEDHHHAGTQPGGSEQFVHMTGQLVLDGTTYPVDCYAPRDRSWRQVRVEKRGAVPVPPVGWSPMYFGPDLIFNQISFEPLDTEPAWRGLYDVGDRPSHHFAWVQRGEETRGITKVRRNVLEYHPRLHMALRQEISAVDETGEEYFFRGEAVAAASIPAWPNCSFRDSVFRWEDPHGRTTYSTYQEIWFDAYHHAMLRRAARTAHA</sequence>
<protein>
    <recommendedName>
        <fullName evidence="1">DUF7064 domain-containing protein</fullName>
    </recommendedName>
</protein>
<evidence type="ECO:0000313" key="3">
    <source>
        <dbReference type="Proteomes" id="UP000467252"/>
    </source>
</evidence>
<name>A0A7I7UK78_MYCPV</name>
<keyword evidence="3" id="KW-1185">Reference proteome</keyword>